<dbReference type="EMBL" id="JAAAIP010002133">
    <property type="protein sequence ID" value="KAG0301631.1"/>
    <property type="molecule type" value="Genomic_DNA"/>
</dbReference>
<gene>
    <name evidence="1" type="ORF">BGZ99_003378</name>
</gene>
<dbReference type="OrthoDB" id="2436324at2759"/>
<proteinExistence type="predicted"/>
<accession>A0A9P6UI72</accession>
<comment type="caution">
    <text evidence="1">The sequence shown here is derived from an EMBL/GenBank/DDBJ whole genome shotgun (WGS) entry which is preliminary data.</text>
</comment>
<organism evidence="1 2">
    <name type="scientific">Dissophora globulifera</name>
    <dbReference type="NCBI Taxonomy" id="979702"/>
    <lineage>
        <taxon>Eukaryota</taxon>
        <taxon>Fungi</taxon>
        <taxon>Fungi incertae sedis</taxon>
        <taxon>Mucoromycota</taxon>
        <taxon>Mortierellomycotina</taxon>
        <taxon>Mortierellomycetes</taxon>
        <taxon>Mortierellales</taxon>
        <taxon>Mortierellaceae</taxon>
        <taxon>Dissophora</taxon>
    </lineage>
</organism>
<dbReference type="Proteomes" id="UP000738325">
    <property type="component" value="Unassembled WGS sequence"/>
</dbReference>
<evidence type="ECO:0000313" key="1">
    <source>
        <dbReference type="EMBL" id="KAG0301631.1"/>
    </source>
</evidence>
<name>A0A9P6UI72_9FUNG</name>
<protein>
    <submittedName>
        <fullName evidence="1">Uncharacterized protein</fullName>
    </submittedName>
</protein>
<dbReference type="AlphaFoldDB" id="A0A9P6UI72"/>
<reference evidence="1" key="1">
    <citation type="journal article" date="2020" name="Fungal Divers.">
        <title>Resolving the Mortierellaceae phylogeny through synthesis of multi-gene phylogenetics and phylogenomics.</title>
        <authorList>
            <person name="Vandepol N."/>
            <person name="Liber J."/>
            <person name="Desiro A."/>
            <person name="Na H."/>
            <person name="Kennedy M."/>
            <person name="Barry K."/>
            <person name="Grigoriev I.V."/>
            <person name="Miller A.N."/>
            <person name="O'Donnell K."/>
            <person name="Stajich J.E."/>
            <person name="Bonito G."/>
        </authorList>
    </citation>
    <scope>NUCLEOTIDE SEQUENCE</scope>
    <source>
        <strain evidence="1">REB-010B</strain>
    </source>
</reference>
<sequence>MIANAVLRATGYAGFTRRLSPHSSLGTPDALILGAPGFFEVLCRGRNGNFDVKDSNGDYITSVAKVTTPPENKRAVIGAFLDLNRVEEKCAEHGITFIGRVMYVNRFTLRLVGRQIKHGEGRKGYPVISQIDQRKKAKPKKLDSSSKWRTEFLQSKISIQDLEMEAEAAKVEVSEVEKNIRS</sequence>
<evidence type="ECO:0000313" key="2">
    <source>
        <dbReference type="Proteomes" id="UP000738325"/>
    </source>
</evidence>
<feature type="non-terminal residue" evidence="1">
    <location>
        <position position="1"/>
    </location>
</feature>
<keyword evidence="2" id="KW-1185">Reference proteome</keyword>